<protein>
    <submittedName>
        <fullName evidence="1">Uncharacterized protein</fullName>
    </submittedName>
</protein>
<gene>
    <name evidence="1" type="ORF">I8J34_10945</name>
</gene>
<dbReference type="Proteomes" id="UP000694660">
    <property type="component" value="Unassembled WGS sequence"/>
</dbReference>
<evidence type="ECO:0000313" key="2">
    <source>
        <dbReference type="Proteomes" id="UP000694660"/>
    </source>
</evidence>
<keyword evidence="2" id="KW-1185">Reference proteome</keyword>
<proteinExistence type="predicted"/>
<dbReference type="RefSeq" id="WP_214361444.1">
    <property type="nucleotide sequence ID" value="NZ_JAEKFT010000010.1"/>
</dbReference>
<accession>A0A944H7X1</accession>
<dbReference type="EMBL" id="JAEKFT010000010">
    <property type="protein sequence ID" value="MBT0961688.1"/>
    <property type="molecule type" value="Genomic_DNA"/>
</dbReference>
<organism evidence="1 2">
    <name type="scientific">Denitromonas iodatirespirans</name>
    <dbReference type="NCBI Taxonomy" id="2795389"/>
    <lineage>
        <taxon>Bacteria</taxon>
        <taxon>Pseudomonadati</taxon>
        <taxon>Pseudomonadota</taxon>
        <taxon>Betaproteobacteria</taxon>
        <taxon>Rhodocyclales</taxon>
        <taxon>Zoogloeaceae</taxon>
        <taxon>Denitromonas</taxon>
    </lineage>
</organism>
<reference evidence="2" key="1">
    <citation type="journal article" date="2022" name="ISME J.">
        <title>Genetic and phylogenetic analysis of dissimilatory iodate-reducing bacteria identifies potential niches across the world's oceans.</title>
        <authorList>
            <person name="Reyes-Umana V."/>
            <person name="Henning Z."/>
            <person name="Lee K."/>
            <person name="Barnum T.P."/>
            <person name="Coates J.D."/>
        </authorList>
    </citation>
    <scope>NUCLEOTIDE SEQUENCE [LARGE SCALE GENOMIC DNA]</scope>
    <source>
        <strain evidence="2">IR12</strain>
    </source>
</reference>
<name>A0A944H7X1_DENI1</name>
<comment type="caution">
    <text evidence="1">The sequence shown here is derived from an EMBL/GenBank/DDBJ whole genome shotgun (WGS) entry which is preliminary data.</text>
</comment>
<sequence>MSAPTPIPQIVPLVTPDIRSVEETLLALLDMARHRRLTGLAVTGITPEGKTIEWIAGRARSDPVTAHYGVSRLADRLLWPDEG</sequence>
<evidence type="ECO:0000313" key="1">
    <source>
        <dbReference type="EMBL" id="MBT0961688.1"/>
    </source>
</evidence>
<dbReference type="AlphaFoldDB" id="A0A944H7X1"/>